<keyword evidence="6" id="KW-1185">Reference proteome</keyword>
<dbReference type="SUPFAM" id="SSF82199">
    <property type="entry name" value="SET domain"/>
    <property type="match status" value="1"/>
</dbReference>
<keyword evidence="1" id="KW-0489">Methyltransferase</keyword>
<evidence type="ECO:0000313" key="5">
    <source>
        <dbReference type="EMBL" id="CAJ1371987.1"/>
    </source>
</evidence>
<proteinExistence type="predicted"/>
<dbReference type="CDD" id="cd10527">
    <property type="entry name" value="SET_LSMT"/>
    <property type="match status" value="1"/>
</dbReference>
<name>A0AA36MLX0_9DINO</name>
<protein>
    <recommendedName>
        <fullName evidence="4">Rubisco LSMT substrate-binding domain-containing protein</fullName>
    </recommendedName>
</protein>
<dbReference type="InterPro" id="IPR050600">
    <property type="entry name" value="SETD3_SETD6_MTase"/>
</dbReference>
<dbReference type="SUPFAM" id="SSF81822">
    <property type="entry name" value="RuBisCo LSMT C-terminal, substrate-binding domain"/>
    <property type="match status" value="1"/>
</dbReference>
<dbReference type="GO" id="GO:0016279">
    <property type="term" value="F:protein-lysine N-methyltransferase activity"/>
    <property type="evidence" value="ECO:0007669"/>
    <property type="project" value="TreeGrafter"/>
</dbReference>
<dbReference type="PANTHER" id="PTHR13271">
    <property type="entry name" value="UNCHARACTERIZED PUTATIVE METHYLTRANSFERASE"/>
    <property type="match status" value="1"/>
</dbReference>
<feature type="domain" description="Rubisco LSMT substrate-binding" evidence="4">
    <location>
        <begin position="363"/>
        <end position="411"/>
    </location>
</feature>
<evidence type="ECO:0000256" key="1">
    <source>
        <dbReference type="ARBA" id="ARBA00022603"/>
    </source>
</evidence>
<accession>A0AA36MLX0</accession>
<reference evidence="5" key="1">
    <citation type="submission" date="2023-08" db="EMBL/GenBank/DDBJ databases">
        <authorList>
            <person name="Chen Y."/>
            <person name="Shah S."/>
            <person name="Dougan E. K."/>
            <person name="Thang M."/>
            <person name="Chan C."/>
        </authorList>
    </citation>
    <scope>NUCLEOTIDE SEQUENCE</scope>
</reference>
<keyword evidence="3" id="KW-0949">S-adenosyl-L-methionine</keyword>
<dbReference type="InterPro" id="IPR046341">
    <property type="entry name" value="SET_dom_sf"/>
</dbReference>
<keyword evidence="2" id="KW-0808">Transferase</keyword>
<evidence type="ECO:0000256" key="3">
    <source>
        <dbReference type="ARBA" id="ARBA00022691"/>
    </source>
</evidence>
<dbReference type="GO" id="GO:0005634">
    <property type="term" value="C:nucleus"/>
    <property type="evidence" value="ECO:0007669"/>
    <property type="project" value="TreeGrafter"/>
</dbReference>
<dbReference type="InterPro" id="IPR015353">
    <property type="entry name" value="Rubisco_LSMT_subst-bd"/>
</dbReference>
<evidence type="ECO:0000259" key="4">
    <source>
        <dbReference type="Pfam" id="PF09273"/>
    </source>
</evidence>
<evidence type="ECO:0000313" key="6">
    <source>
        <dbReference type="Proteomes" id="UP001178507"/>
    </source>
</evidence>
<evidence type="ECO:0000256" key="2">
    <source>
        <dbReference type="ARBA" id="ARBA00022679"/>
    </source>
</evidence>
<dbReference type="GO" id="GO:0032259">
    <property type="term" value="P:methylation"/>
    <property type="evidence" value="ECO:0007669"/>
    <property type="project" value="UniProtKB-KW"/>
</dbReference>
<dbReference type="InterPro" id="IPR036464">
    <property type="entry name" value="Rubisco_LSMT_subst-bd_sf"/>
</dbReference>
<dbReference type="Pfam" id="PF09273">
    <property type="entry name" value="Rubis-subs-bind"/>
    <property type="match status" value="1"/>
</dbReference>
<comment type="caution">
    <text evidence="5">The sequence shown here is derived from an EMBL/GenBank/DDBJ whole genome shotgun (WGS) entry which is preliminary data.</text>
</comment>
<dbReference type="AlphaFoldDB" id="A0AA36MLX0"/>
<dbReference type="Proteomes" id="UP001178507">
    <property type="component" value="Unassembled WGS sequence"/>
</dbReference>
<dbReference type="Gene3D" id="3.90.1410.10">
    <property type="entry name" value="set domain protein methyltransferase, domain 1"/>
    <property type="match status" value="1"/>
</dbReference>
<dbReference type="Gene3D" id="3.50.50.60">
    <property type="entry name" value="FAD/NAD(P)-binding domain"/>
    <property type="match status" value="1"/>
</dbReference>
<gene>
    <name evidence="5" type="ORF">EVOR1521_LOCUS2152</name>
</gene>
<dbReference type="Gene3D" id="3.90.1420.10">
    <property type="entry name" value="Rubisco LSMT, substrate-binding domain"/>
    <property type="match status" value="1"/>
</dbReference>
<sequence>MADLASLHALWDASCVRLRELDGYGCGMVCTEDVQKGGVLLTLPLDVCWTAATARRILAHSAVDAELLEAISDATAIVLHMLMEIKGLDGFRKQHMAFLQRSKVETLLDWSAAELKRLQGSKWPMVCEALRQDILSEYQELSEILEELFQAFEITAEKFLWAHKVLLSRMVAFLREGGSRLLVLGPGQDMFNHSHEAVGSEDVVLEEREGLEVLVVRAFKDFKAGEQAFYSYSPASNGRLLLMGGFTLPDNPFDSVELVLTFPVTAYSAPLFEQLAAGLQSVRKPGAVVMEETEDEFLAMGEESTEATEASLHVRLAGEGSALGGQLERIVAFLRLDELSRCNPHLTSELVAVSDGDVAARRRNLERLRGFLEQMAAQYERPLEDDEAALATSPSLREVQALQVLIGEKRIFRKALRLLDEKLGWLWQGLGPRGVLTGALATAVARRSRRGLNFGARRLASVSASKREYDFDLFTIGGGSGGVRGSRWAAMQYGAKVALAELPFAIVSTKHEAGGLGGPEPKSGRVSARGVRGRANWTKGHLLALQSSLPEFLHCMH</sequence>
<dbReference type="EMBL" id="CAUJNA010000109">
    <property type="protein sequence ID" value="CAJ1371987.1"/>
    <property type="molecule type" value="Genomic_DNA"/>
</dbReference>
<dbReference type="PANTHER" id="PTHR13271:SF34">
    <property type="entry name" value="N-LYSINE METHYLTRANSFERASE SETD6"/>
    <property type="match status" value="1"/>
</dbReference>
<organism evidence="5 6">
    <name type="scientific">Effrenium voratum</name>
    <dbReference type="NCBI Taxonomy" id="2562239"/>
    <lineage>
        <taxon>Eukaryota</taxon>
        <taxon>Sar</taxon>
        <taxon>Alveolata</taxon>
        <taxon>Dinophyceae</taxon>
        <taxon>Suessiales</taxon>
        <taxon>Symbiodiniaceae</taxon>
        <taxon>Effrenium</taxon>
    </lineage>
</organism>
<dbReference type="InterPro" id="IPR036188">
    <property type="entry name" value="FAD/NAD-bd_sf"/>
</dbReference>